<proteinExistence type="predicted"/>
<evidence type="ECO:0000313" key="1">
    <source>
        <dbReference type="Ensembl" id="ENSCCRP00000097628.2"/>
    </source>
</evidence>
<sequence length="228" mass="26230">MASFMLWPSSLIKVYYWYKMKMFVLITTISKLSLHPTVPSHLHLLCVDMTGHEGTTRTNTDDYSIQGQVKRIRHQGCIKLNAIQEIDEFVTSSECREIYKFDSQIYSRFKTLLHTSHIIPHSDFYHQVFMGIMSENSKYALHEHIQQITTPLQVIRGKQDQVGISLHTVCGCRALVFEQQALKSPVQPLHDQNRRLNPSGLERGKGGVIPYGITARKNAYFIRLSLSH</sequence>
<protein>
    <submittedName>
        <fullName evidence="1">Uncharacterized protein</fullName>
    </submittedName>
</protein>
<accession>A0A8C1FXJ3</accession>
<organism evidence="1 2">
    <name type="scientific">Cyprinus carpio carpio</name>
    <dbReference type="NCBI Taxonomy" id="630221"/>
    <lineage>
        <taxon>Eukaryota</taxon>
        <taxon>Metazoa</taxon>
        <taxon>Chordata</taxon>
        <taxon>Craniata</taxon>
        <taxon>Vertebrata</taxon>
        <taxon>Euteleostomi</taxon>
        <taxon>Actinopterygii</taxon>
        <taxon>Neopterygii</taxon>
        <taxon>Teleostei</taxon>
        <taxon>Ostariophysi</taxon>
        <taxon>Cypriniformes</taxon>
        <taxon>Cyprinidae</taxon>
        <taxon>Cyprininae</taxon>
        <taxon>Cyprinus</taxon>
    </lineage>
</organism>
<dbReference type="AlphaFoldDB" id="A0A8C1FXJ3"/>
<dbReference type="Ensembl" id="ENSCCRT00000105936.2">
    <property type="protein sequence ID" value="ENSCCRP00000097628.2"/>
    <property type="gene ID" value="ENSCCRG00000052516.2"/>
</dbReference>
<dbReference type="GeneTree" id="ENSGT01000000221052"/>
<name>A0A8C1FXJ3_CYPCA</name>
<reference evidence="1" key="1">
    <citation type="submission" date="2025-08" db="UniProtKB">
        <authorList>
            <consortium name="Ensembl"/>
        </authorList>
    </citation>
    <scope>IDENTIFICATION</scope>
</reference>
<keyword evidence="2" id="KW-1185">Reference proteome</keyword>
<evidence type="ECO:0000313" key="2">
    <source>
        <dbReference type="Proteomes" id="UP001108240"/>
    </source>
</evidence>
<dbReference type="Proteomes" id="UP001108240">
    <property type="component" value="Unplaced"/>
</dbReference>
<reference evidence="1" key="2">
    <citation type="submission" date="2025-09" db="UniProtKB">
        <authorList>
            <consortium name="Ensembl"/>
        </authorList>
    </citation>
    <scope>IDENTIFICATION</scope>
</reference>